<feature type="transmembrane region" description="Helical" evidence="1">
    <location>
        <begin position="12"/>
        <end position="32"/>
    </location>
</feature>
<evidence type="ECO:0000256" key="1">
    <source>
        <dbReference type="SAM" id="Phobius"/>
    </source>
</evidence>
<dbReference type="AlphaFoldDB" id="A0A4U1BM55"/>
<keyword evidence="1" id="KW-0472">Membrane</keyword>
<comment type="caution">
    <text evidence="2">The sequence shown here is derived from an EMBL/GenBank/DDBJ whole genome shotgun (WGS) entry which is preliminary data.</text>
</comment>
<reference evidence="2 3" key="1">
    <citation type="submission" date="2019-04" db="EMBL/GenBank/DDBJ databases">
        <authorList>
            <person name="Hwang J.C."/>
        </authorList>
    </citation>
    <scope>NUCLEOTIDE SEQUENCE [LARGE SCALE GENOMIC DNA]</scope>
    <source>
        <strain evidence="2 3">IMCC35002</strain>
    </source>
</reference>
<evidence type="ECO:0000313" key="2">
    <source>
        <dbReference type="EMBL" id="TKB54547.1"/>
    </source>
</evidence>
<dbReference type="RefSeq" id="WP_136863682.1">
    <property type="nucleotide sequence ID" value="NZ_SWCJ01000008.1"/>
</dbReference>
<evidence type="ECO:0008006" key="4">
    <source>
        <dbReference type="Google" id="ProtNLM"/>
    </source>
</evidence>
<name>A0A4U1BM55_9GAMM</name>
<proteinExistence type="predicted"/>
<dbReference type="OrthoDB" id="6266363at2"/>
<keyword evidence="1" id="KW-0812">Transmembrane</keyword>
<evidence type="ECO:0000313" key="3">
    <source>
        <dbReference type="Proteomes" id="UP000305675"/>
    </source>
</evidence>
<protein>
    <recommendedName>
        <fullName evidence="4">PDZ domain-containing protein</fullName>
    </recommendedName>
</protein>
<dbReference type="EMBL" id="SWCJ01000008">
    <property type="protein sequence ID" value="TKB54547.1"/>
    <property type="molecule type" value="Genomic_DNA"/>
</dbReference>
<dbReference type="Proteomes" id="UP000305675">
    <property type="component" value="Unassembled WGS sequence"/>
</dbReference>
<accession>A0A4U1BM55</accession>
<organism evidence="2 3">
    <name type="scientific">Ferrimonas aestuarii</name>
    <dbReference type="NCBI Taxonomy" id="2569539"/>
    <lineage>
        <taxon>Bacteria</taxon>
        <taxon>Pseudomonadati</taxon>
        <taxon>Pseudomonadota</taxon>
        <taxon>Gammaproteobacteria</taxon>
        <taxon>Alteromonadales</taxon>
        <taxon>Ferrimonadaceae</taxon>
        <taxon>Ferrimonas</taxon>
    </lineage>
</organism>
<keyword evidence="3" id="KW-1185">Reference proteome</keyword>
<sequence length="249" mass="27686">MIWNDKDVSPLWWSVLALMLIAAISLNLPSLLRSQPSISSQTPPLPQVEYSASRAPLAPQDLSVEPLSSNLWRLAQALVIGIANLSQPHQLEPSSSSHPVTSDDGSALELAVSQLQRAQREDMDLQRAALTDGWWRDRSIFPQRYEIWLSARRGMDDVLVSQALAQLGLPNALFIDAVASAAVSSEVQPQQGDQLLAINGERVFNQDDWKHHKHQQGAAELTLLRNGKAISLWVEDLGDRFHLRSRIIE</sequence>
<dbReference type="SUPFAM" id="SSF50156">
    <property type="entry name" value="PDZ domain-like"/>
    <property type="match status" value="1"/>
</dbReference>
<dbReference type="InterPro" id="IPR036034">
    <property type="entry name" value="PDZ_sf"/>
</dbReference>
<gene>
    <name evidence="2" type="ORF">FCL42_12095</name>
</gene>
<keyword evidence="1" id="KW-1133">Transmembrane helix</keyword>